<proteinExistence type="predicted"/>
<dbReference type="Proteomes" id="UP000798662">
    <property type="component" value="Chromosome 2"/>
</dbReference>
<organism evidence="1 2">
    <name type="scientific">Pyropia yezoensis</name>
    <name type="common">Susabi-nori</name>
    <name type="synonym">Porphyra yezoensis</name>
    <dbReference type="NCBI Taxonomy" id="2788"/>
    <lineage>
        <taxon>Eukaryota</taxon>
        <taxon>Rhodophyta</taxon>
        <taxon>Bangiophyceae</taxon>
        <taxon>Bangiales</taxon>
        <taxon>Bangiaceae</taxon>
        <taxon>Pyropia</taxon>
    </lineage>
</organism>
<accession>A0ACC3C831</accession>
<evidence type="ECO:0000313" key="2">
    <source>
        <dbReference type="Proteomes" id="UP000798662"/>
    </source>
</evidence>
<gene>
    <name evidence="1" type="ORF">I4F81_008862</name>
</gene>
<protein>
    <submittedName>
        <fullName evidence="1">Uncharacterized protein</fullName>
    </submittedName>
</protein>
<name>A0ACC3C831_PYRYE</name>
<sequence length="494" mass="52284">MELERRHPVLAPPPCPEADDLRFPRLASTSSPFSPPSMAYGSVNAARPPSQWGPRAPEVPPLQLTLATASYPAQVAGVVSPTPAFGARAGRAFMYGTPQSDGGTPRQLSTSPATLPTPTAAPPPPLPSCPGRRWTPPSETVARGGLLSELQHLHSQRAAPLALSPSLQQPSPRNKRRRSGGDGGKPFHLTRSDAEVRRLGDTKQDTWAAAGAEEHRHEADRAVGGSRPFSSSSDDDQRHGPAYVKQRRAYWSTVLNDTHRLGGAAGSTDAEEEEEEGVSRQAAGVPTSHLRNAGMYAQPQASGFSGQRVAGGSVVSGGAVAVAYGDPYNASRLMHGAIGQHRGGGQKRHADGAVGPSGVWEGGPLAYATSRGPTGDHGRGHDGGGSRGSGTGSGSEGPEGDSPRVHVCSDCPYRFKRAYDLTQHKAAVHAKLRPFSCKKCGKTFGHAGTRSKHYRTIHDGLKLHRCGICERTFSEKGNMRKHMMRSHPEAGMQL</sequence>
<comment type="caution">
    <text evidence="1">The sequence shown here is derived from an EMBL/GenBank/DDBJ whole genome shotgun (WGS) entry which is preliminary data.</text>
</comment>
<keyword evidence="2" id="KW-1185">Reference proteome</keyword>
<reference evidence="1" key="1">
    <citation type="submission" date="2019-11" db="EMBL/GenBank/DDBJ databases">
        <title>Nori genome reveals adaptations in red seaweeds to the harsh intertidal environment.</title>
        <authorList>
            <person name="Wang D."/>
            <person name="Mao Y."/>
        </authorList>
    </citation>
    <scope>NUCLEOTIDE SEQUENCE</scope>
    <source>
        <tissue evidence="1">Gametophyte</tissue>
    </source>
</reference>
<evidence type="ECO:0000313" key="1">
    <source>
        <dbReference type="EMBL" id="KAK1866342.1"/>
    </source>
</evidence>
<dbReference type="EMBL" id="CM020619">
    <property type="protein sequence ID" value="KAK1866342.1"/>
    <property type="molecule type" value="Genomic_DNA"/>
</dbReference>